<evidence type="ECO:0000313" key="7">
    <source>
        <dbReference type="Proteomes" id="UP001396334"/>
    </source>
</evidence>
<organism evidence="6 7">
    <name type="scientific">Hibiscus sabdariffa</name>
    <name type="common">roselle</name>
    <dbReference type="NCBI Taxonomy" id="183260"/>
    <lineage>
        <taxon>Eukaryota</taxon>
        <taxon>Viridiplantae</taxon>
        <taxon>Streptophyta</taxon>
        <taxon>Embryophyta</taxon>
        <taxon>Tracheophyta</taxon>
        <taxon>Spermatophyta</taxon>
        <taxon>Magnoliopsida</taxon>
        <taxon>eudicotyledons</taxon>
        <taxon>Gunneridae</taxon>
        <taxon>Pentapetalae</taxon>
        <taxon>rosids</taxon>
        <taxon>malvids</taxon>
        <taxon>Malvales</taxon>
        <taxon>Malvaceae</taxon>
        <taxon>Malvoideae</taxon>
        <taxon>Hibiscus</taxon>
    </lineage>
</organism>
<keyword evidence="5" id="KW-0812">Transmembrane</keyword>
<evidence type="ECO:0000256" key="3">
    <source>
        <dbReference type="ARBA" id="ARBA00023004"/>
    </source>
</evidence>
<keyword evidence="4" id="KW-0503">Monooxygenase</keyword>
<keyword evidence="5" id="KW-0472">Membrane</keyword>
<keyword evidence="7" id="KW-1185">Reference proteome</keyword>
<comment type="caution">
    <text evidence="6">The sequence shown here is derived from an EMBL/GenBank/DDBJ whole genome shotgun (WGS) entry which is preliminary data.</text>
</comment>
<comment type="similarity">
    <text evidence="1 4">Belongs to the cytochrome P450 family.</text>
</comment>
<sequence>MELLDVSNLSTNPLLLSLILLLSFIIWLKLVKGKNLNLPPSPPKLPIIGNIHQLGKLPHRSLRDLSNKYGSLLLLRLGYNPTLLVSSADMVREIVKRNDIDFSDRPRTTAVKLMFYESKGLGFAPYGEYWRQVRKMSVVELFSHQRVHSFQFVRDEEVGALINKIRSTCLKGEPVNLTNMLMVASSNIASRCVFSQKIEEEDGCSKLGELVRRLLVLFTGFCIGDIFPYLRWADVLTGYIPSMKAVSAEMDAFLDQVIQEHRALESRAQVTHKKDFVSIIMQLQKDCMFKNLTQDNIKAILLDMFAGGTDTSTVVSEWMMAELLRHPNFMKKVQQEVRNVVGNKSKVDPEDIRKMEYLKCVVKETLRLHPPAVFLPRKTRATASGKLGGYDIPSNTTVLINAWAIHRDPKWWEKPEEFIPERFENTSIDFQGQDFHYIPFGIGRRGCPGMSFGVASVEYVMANLLYWFDWKLPAGEAAEKLDMSELYGLVVYRKTPLHALAIPHSSF</sequence>
<dbReference type="PANTHER" id="PTHR47955:SF15">
    <property type="entry name" value="CYTOCHROME P450 71A2-LIKE"/>
    <property type="match status" value="1"/>
</dbReference>
<dbReference type="Gene3D" id="1.10.630.10">
    <property type="entry name" value="Cytochrome P450"/>
    <property type="match status" value="1"/>
</dbReference>
<dbReference type="SUPFAM" id="SSF48264">
    <property type="entry name" value="Cytochrome P450"/>
    <property type="match status" value="1"/>
</dbReference>
<gene>
    <name evidence="6" type="ORF">V6N11_055351</name>
</gene>
<dbReference type="Pfam" id="PF00067">
    <property type="entry name" value="p450"/>
    <property type="match status" value="1"/>
</dbReference>
<reference evidence="6 7" key="1">
    <citation type="journal article" date="2024" name="G3 (Bethesda)">
        <title>Genome assembly of Hibiscus sabdariffa L. provides insights into metabolisms of medicinal natural products.</title>
        <authorList>
            <person name="Kim T."/>
        </authorList>
    </citation>
    <scope>NUCLEOTIDE SEQUENCE [LARGE SCALE GENOMIC DNA]</scope>
    <source>
        <strain evidence="6">TK-2024</strain>
        <tissue evidence="6">Old leaves</tissue>
    </source>
</reference>
<evidence type="ECO:0000256" key="4">
    <source>
        <dbReference type="RuleBase" id="RU000461"/>
    </source>
</evidence>
<dbReference type="PROSITE" id="PS00086">
    <property type="entry name" value="CYTOCHROME_P450"/>
    <property type="match status" value="1"/>
</dbReference>
<protein>
    <recommendedName>
        <fullName evidence="8">Cytochrome P450</fullName>
    </recommendedName>
</protein>
<evidence type="ECO:0000256" key="1">
    <source>
        <dbReference type="ARBA" id="ARBA00010617"/>
    </source>
</evidence>
<keyword evidence="4" id="KW-0349">Heme</keyword>
<evidence type="ECO:0000256" key="2">
    <source>
        <dbReference type="ARBA" id="ARBA00022723"/>
    </source>
</evidence>
<keyword evidence="4" id="KW-0560">Oxidoreductase</keyword>
<evidence type="ECO:0000256" key="5">
    <source>
        <dbReference type="SAM" id="Phobius"/>
    </source>
</evidence>
<accession>A0ABR2PFD8</accession>
<keyword evidence="3 4" id="KW-0408">Iron</keyword>
<dbReference type="InterPro" id="IPR036396">
    <property type="entry name" value="Cyt_P450_sf"/>
</dbReference>
<evidence type="ECO:0008006" key="8">
    <source>
        <dbReference type="Google" id="ProtNLM"/>
    </source>
</evidence>
<name>A0ABR2PFD8_9ROSI</name>
<dbReference type="PRINTS" id="PR00463">
    <property type="entry name" value="EP450I"/>
</dbReference>
<dbReference type="PANTHER" id="PTHR47955">
    <property type="entry name" value="CYTOCHROME P450 FAMILY 71 PROTEIN"/>
    <property type="match status" value="1"/>
</dbReference>
<keyword evidence="2 4" id="KW-0479">Metal-binding</keyword>
<dbReference type="InterPro" id="IPR017972">
    <property type="entry name" value="Cyt_P450_CS"/>
</dbReference>
<dbReference type="CDD" id="cd11072">
    <property type="entry name" value="CYP71-like"/>
    <property type="match status" value="1"/>
</dbReference>
<proteinExistence type="inferred from homology"/>
<dbReference type="InterPro" id="IPR001128">
    <property type="entry name" value="Cyt_P450"/>
</dbReference>
<dbReference type="EMBL" id="JBBPBN010000061">
    <property type="protein sequence ID" value="KAK8987034.1"/>
    <property type="molecule type" value="Genomic_DNA"/>
</dbReference>
<dbReference type="InterPro" id="IPR002401">
    <property type="entry name" value="Cyt_P450_E_grp-I"/>
</dbReference>
<dbReference type="Proteomes" id="UP001396334">
    <property type="component" value="Unassembled WGS sequence"/>
</dbReference>
<dbReference type="PRINTS" id="PR00385">
    <property type="entry name" value="P450"/>
</dbReference>
<keyword evidence="5" id="KW-1133">Transmembrane helix</keyword>
<feature type="transmembrane region" description="Helical" evidence="5">
    <location>
        <begin position="12"/>
        <end position="31"/>
    </location>
</feature>
<evidence type="ECO:0000313" key="6">
    <source>
        <dbReference type="EMBL" id="KAK8987034.1"/>
    </source>
</evidence>